<evidence type="ECO:0000313" key="2">
    <source>
        <dbReference type="Proteomes" id="UP001341281"/>
    </source>
</evidence>
<dbReference type="AlphaFoldDB" id="A0AAQ3SNE0"/>
<dbReference type="Proteomes" id="UP001341281">
    <property type="component" value="Chromosome 02"/>
</dbReference>
<dbReference type="EMBL" id="CP144746">
    <property type="protein sequence ID" value="WVZ57749.1"/>
    <property type="molecule type" value="Genomic_DNA"/>
</dbReference>
<accession>A0AAQ3SNE0</accession>
<sequence length="68" mass="7461">MAGRIPNTLHAYTYFYAAAARRPVIPACQAIPICSMYAPPAPIICRSKLVVRRAELLPPPPMTKKPAQ</sequence>
<organism evidence="1 2">
    <name type="scientific">Paspalum notatum var. saurae</name>
    <dbReference type="NCBI Taxonomy" id="547442"/>
    <lineage>
        <taxon>Eukaryota</taxon>
        <taxon>Viridiplantae</taxon>
        <taxon>Streptophyta</taxon>
        <taxon>Embryophyta</taxon>
        <taxon>Tracheophyta</taxon>
        <taxon>Spermatophyta</taxon>
        <taxon>Magnoliopsida</taxon>
        <taxon>Liliopsida</taxon>
        <taxon>Poales</taxon>
        <taxon>Poaceae</taxon>
        <taxon>PACMAD clade</taxon>
        <taxon>Panicoideae</taxon>
        <taxon>Andropogonodae</taxon>
        <taxon>Paspaleae</taxon>
        <taxon>Paspalinae</taxon>
        <taxon>Paspalum</taxon>
    </lineage>
</organism>
<proteinExistence type="predicted"/>
<keyword evidence="2" id="KW-1185">Reference proteome</keyword>
<gene>
    <name evidence="1" type="ORF">U9M48_008094</name>
</gene>
<evidence type="ECO:0000313" key="1">
    <source>
        <dbReference type="EMBL" id="WVZ57749.1"/>
    </source>
</evidence>
<reference evidence="1 2" key="1">
    <citation type="submission" date="2024-02" db="EMBL/GenBank/DDBJ databases">
        <title>High-quality chromosome-scale genome assembly of Pensacola bahiagrass (Paspalum notatum Flugge var. saurae).</title>
        <authorList>
            <person name="Vega J.M."/>
            <person name="Podio M."/>
            <person name="Orjuela J."/>
            <person name="Siena L.A."/>
            <person name="Pessino S.C."/>
            <person name="Combes M.C."/>
            <person name="Mariac C."/>
            <person name="Albertini E."/>
            <person name="Pupilli F."/>
            <person name="Ortiz J.P.A."/>
            <person name="Leblanc O."/>
        </authorList>
    </citation>
    <scope>NUCLEOTIDE SEQUENCE [LARGE SCALE GENOMIC DNA]</scope>
    <source>
        <strain evidence="1">R1</strain>
        <tissue evidence="1">Leaf</tissue>
    </source>
</reference>
<name>A0AAQ3SNE0_PASNO</name>
<protein>
    <submittedName>
        <fullName evidence="1">Uncharacterized protein</fullName>
    </submittedName>
</protein>